<evidence type="ECO:0000313" key="3">
    <source>
        <dbReference type="Proteomes" id="UP001595839"/>
    </source>
</evidence>
<feature type="domain" description="HTH cro/C1-type" evidence="1">
    <location>
        <begin position="44"/>
        <end position="91"/>
    </location>
</feature>
<comment type="caution">
    <text evidence="2">The sequence shown here is derived from an EMBL/GenBank/DDBJ whole genome shotgun (WGS) entry which is preliminary data.</text>
</comment>
<dbReference type="Gene3D" id="1.10.260.40">
    <property type="entry name" value="lambda repressor-like DNA-binding domains"/>
    <property type="match status" value="1"/>
</dbReference>
<protein>
    <submittedName>
        <fullName evidence="2">Helix-turn-helix transcriptional regulator</fullName>
    </submittedName>
</protein>
<sequence length="291" mass="32201">MTREQPVGSGDSTELGRFLRAHRIRVSPEDVGLTAGLGRRRTPGLRREELATLAGVSVDYYVRLERGKEIHPSPSVVDALARALRMDRGEHDHLRDLAACAAGTMHRPSASPSRSVRPGIKLLLESLRPNPSYVISRTTDLLAWNASGLRLFPGMEKWPVGKRNIARYIFLHPAAPALFANWNEQIRAFVGSLRSLATTDPGLPGLARLTDELLLESPEFARLWEHFDVKSRGHGHGTFRHPDVGDLALSYQSLRVDGTQGHRLVTHYAEPGTPAHDAIVLLDMDAYQHTA</sequence>
<name>A0ABV9B2C8_9ACTN</name>
<dbReference type="InterPro" id="IPR010982">
    <property type="entry name" value="Lambda_DNA-bd_dom_sf"/>
</dbReference>
<evidence type="ECO:0000313" key="2">
    <source>
        <dbReference type="EMBL" id="MFC4505188.1"/>
    </source>
</evidence>
<reference evidence="3" key="1">
    <citation type="journal article" date="2019" name="Int. J. Syst. Evol. Microbiol.">
        <title>The Global Catalogue of Microorganisms (GCM) 10K type strain sequencing project: providing services to taxonomists for standard genome sequencing and annotation.</title>
        <authorList>
            <consortium name="The Broad Institute Genomics Platform"/>
            <consortium name="The Broad Institute Genome Sequencing Center for Infectious Disease"/>
            <person name="Wu L."/>
            <person name="Ma J."/>
        </authorList>
    </citation>
    <scope>NUCLEOTIDE SEQUENCE [LARGE SCALE GENOMIC DNA]</scope>
    <source>
        <strain evidence="3">CGMCC 4.7177</strain>
    </source>
</reference>
<dbReference type="PANTHER" id="PTHR35010:SF2">
    <property type="entry name" value="BLL4672 PROTEIN"/>
    <property type="match status" value="1"/>
</dbReference>
<dbReference type="Pfam" id="PF13560">
    <property type="entry name" value="HTH_31"/>
    <property type="match status" value="1"/>
</dbReference>
<dbReference type="Gene3D" id="3.30.450.180">
    <property type="match status" value="1"/>
</dbReference>
<organism evidence="2 3">
    <name type="scientific">Streptomyces vulcanius</name>
    <dbReference type="NCBI Taxonomy" id="1441876"/>
    <lineage>
        <taxon>Bacteria</taxon>
        <taxon>Bacillati</taxon>
        <taxon>Actinomycetota</taxon>
        <taxon>Actinomycetes</taxon>
        <taxon>Kitasatosporales</taxon>
        <taxon>Streptomycetaceae</taxon>
        <taxon>Streptomyces</taxon>
    </lineage>
</organism>
<dbReference type="PANTHER" id="PTHR35010">
    <property type="entry name" value="BLL4672 PROTEIN-RELATED"/>
    <property type="match status" value="1"/>
</dbReference>
<dbReference type="SUPFAM" id="SSF47413">
    <property type="entry name" value="lambda repressor-like DNA-binding domains"/>
    <property type="match status" value="1"/>
</dbReference>
<dbReference type="EMBL" id="JBHSFK010000032">
    <property type="protein sequence ID" value="MFC4505188.1"/>
    <property type="molecule type" value="Genomic_DNA"/>
</dbReference>
<evidence type="ECO:0000259" key="1">
    <source>
        <dbReference type="PROSITE" id="PS50943"/>
    </source>
</evidence>
<dbReference type="SMART" id="SM00530">
    <property type="entry name" value="HTH_XRE"/>
    <property type="match status" value="1"/>
</dbReference>
<gene>
    <name evidence="2" type="ORF">ACFPIH_37890</name>
</gene>
<dbReference type="CDD" id="cd00093">
    <property type="entry name" value="HTH_XRE"/>
    <property type="match status" value="1"/>
</dbReference>
<dbReference type="InterPro" id="IPR041413">
    <property type="entry name" value="MLTR_LBD"/>
</dbReference>
<dbReference type="Pfam" id="PF17765">
    <property type="entry name" value="MLTR_LBD"/>
    <property type="match status" value="1"/>
</dbReference>
<dbReference type="Proteomes" id="UP001595839">
    <property type="component" value="Unassembled WGS sequence"/>
</dbReference>
<dbReference type="RefSeq" id="WP_381184273.1">
    <property type="nucleotide sequence ID" value="NZ_JBHSFK010000032.1"/>
</dbReference>
<dbReference type="PROSITE" id="PS50943">
    <property type="entry name" value="HTH_CROC1"/>
    <property type="match status" value="1"/>
</dbReference>
<dbReference type="InterPro" id="IPR001387">
    <property type="entry name" value="Cro/C1-type_HTH"/>
</dbReference>
<proteinExistence type="predicted"/>
<keyword evidence="3" id="KW-1185">Reference proteome</keyword>
<accession>A0ABV9B2C8</accession>